<dbReference type="InterPro" id="IPR009057">
    <property type="entry name" value="Homeodomain-like_sf"/>
</dbReference>
<dbReference type="FunFam" id="1.10.10.60:FF:000047">
    <property type="entry name" value="Myb transcription factor"/>
    <property type="match status" value="1"/>
</dbReference>
<dbReference type="Pfam" id="PF00249">
    <property type="entry name" value="Myb_DNA-binding"/>
    <property type="match status" value="2"/>
</dbReference>
<dbReference type="Proteomes" id="UP001177140">
    <property type="component" value="Unassembled WGS sequence"/>
</dbReference>
<reference evidence="10" key="1">
    <citation type="submission" date="2022-03" db="EMBL/GenBank/DDBJ databases">
        <title>A functionally conserved STORR gene fusion in Papaver species that diverged 16.8 million years ago.</title>
        <authorList>
            <person name="Catania T."/>
        </authorList>
    </citation>
    <scope>NUCLEOTIDE SEQUENCE</scope>
    <source>
        <strain evidence="10">S-191538</strain>
    </source>
</reference>
<comment type="caution">
    <text evidence="10">The sequence shown here is derived from an EMBL/GenBank/DDBJ whole genome shotgun (WGS) entry which is preliminary data.</text>
</comment>
<dbReference type="SMART" id="SM00717">
    <property type="entry name" value="SANT"/>
    <property type="match status" value="2"/>
</dbReference>
<dbReference type="InterPro" id="IPR051953">
    <property type="entry name" value="Plant_SW-associated_TFs"/>
</dbReference>
<evidence type="ECO:0000256" key="1">
    <source>
        <dbReference type="ARBA" id="ARBA00004123"/>
    </source>
</evidence>
<evidence type="ECO:0000256" key="2">
    <source>
        <dbReference type="ARBA" id="ARBA00022737"/>
    </source>
</evidence>
<keyword evidence="4" id="KW-0238">DNA-binding</keyword>
<proteinExistence type="predicted"/>
<dbReference type="EMBL" id="JAJJMA010162270">
    <property type="protein sequence ID" value="MCL7035904.1"/>
    <property type="molecule type" value="Genomic_DNA"/>
</dbReference>
<evidence type="ECO:0000259" key="8">
    <source>
        <dbReference type="PROSITE" id="PS50090"/>
    </source>
</evidence>
<dbReference type="AlphaFoldDB" id="A0AA41SAE1"/>
<keyword evidence="2" id="KW-0677">Repeat</keyword>
<gene>
    <name evidence="10" type="ORF">MKW94_012874</name>
</gene>
<dbReference type="PANTHER" id="PTHR47997:SF40">
    <property type="entry name" value="TRANSCRIPTION FACTOR MYB26-LIKE"/>
    <property type="match status" value="1"/>
</dbReference>
<feature type="compositionally biased region" description="Acidic residues" evidence="7">
    <location>
        <begin position="319"/>
        <end position="328"/>
    </location>
</feature>
<name>A0AA41SAE1_PAPNU</name>
<feature type="region of interest" description="Disordered" evidence="7">
    <location>
        <begin position="310"/>
        <end position="340"/>
    </location>
</feature>
<accession>A0AA41SAE1</accession>
<feature type="domain" description="HTH myb-type" evidence="9">
    <location>
        <begin position="64"/>
        <end position="118"/>
    </location>
</feature>
<comment type="subcellular location">
    <subcellularLocation>
        <location evidence="1">Nucleus</location>
    </subcellularLocation>
</comment>
<keyword evidence="6" id="KW-0539">Nucleus</keyword>
<evidence type="ECO:0000313" key="10">
    <source>
        <dbReference type="EMBL" id="MCL7035904.1"/>
    </source>
</evidence>
<dbReference type="SUPFAM" id="SSF46689">
    <property type="entry name" value="Homeodomain-like"/>
    <property type="match status" value="1"/>
</dbReference>
<feature type="domain" description="Myb-like" evidence="8">
    <location>
        <begin position="11"/>
        <end position="63"/>
    </location>
</feature>
<evidence type="ECO:0000259" key="9">
    <source>
        <dbReference type="PROSITE" id="PS51294"/>
    </source>
</evidence>
<feature type="domain" description="HTH myb-type" evidence="9">
    <location>
        <begin position="11"/>
        <end position="63"/>
    </location>
</feature>
<evidence type="ECO:0000256" key="5">
    <source>
        <dbReference type="ARBA" id="ARBA00023163"/>
    </source>
</evidence>
<evidence type="ECO:0000313" key="11">
    <source>
        <dbReference type="Proteomes" id="UP001177140"/>
    </source>
</evidence>
<dbReference type="Gene3D" id="1.10.10.60">
    <property type="entry name" value="Homeodomain-like"/>
    <property type="match status" value="2"/>
</dbReference>
<dbReference type="PANTHER" id="PTHR47997">
    <property type="entry name" value="MYB DOMAIN PROTEIN 55"/>
    <property type="match status" value="1"/>
</dbReference>
<keyword evidence="3" id="KW-0805">Transcription regulation</keyword>
<evidence type="ECO:0000256" key="6">
    <source>
        <dbReference type="ARBA" id="ARBA00023242"/>
    </source>
</evidence>
<evidence type="ECO:0000256" key="7">
    <source>
        <dbReference type="SAM" id="MobiDB-lite"/>
    </source>
</evidence>
<dbReference type="GO" id="GO:0003677">
    <property type="term" value="F:DNA binding"/>
    <property type="evidence" value="ECO:0007669"/>
    <property type="project" value="UniProtKB-KW"/>
</dbReference>
<dbReference type="CDD" id="cd00167">
    <property type="entry name" value="SANT"/>
    <property type="match status" value="2"/>
</dbReference>
<sequence>MQQMGHHCCSKQKVKRGLWSPEEDEKLIRCIATHGHGCWSSVPKLAGLERCGKSCRLRWINYLRPDLKRGSFSAQEERIIIDVHRILGNRWAQIAKHLPGRTDNEVKNFWNSCIKKKLMAQGLDPKTHNLVSSSASGCASSYNNACNNLNNHHIYLQQPNSSVYQSHQYHQLNPSQKLMVMGTAPSMDMMTNTQEIPATFNVTSTLSVQQPRPYRPLYDPAVSIPSTNFDYYQNNNLTNSNIKYPSSNVPANLESCVSLMDSGSIGHKPVSCSSLVDPSSVIGFEQFSSSEDNCMWASSGSGESFEEAVAAMQPAQELPDCEEQDEQDYQQQQRQDQKNVNVLTVEEPFEFDESDEVPVNDISAGDTDKTDHQINSLPSSFNNANFSNFDFEFMDSTIMSCGMYGNMSSSMDDQLIAWDC</sequence>
<keyword evidence="11" id="KW-1185">Reference proteome</keyword>
<dbReference type="FunFam" id="1.10.10.60:FF:000140">
    <property type="entry name" value="Myb transcription factor"/>
    <property type="match status" value="1"/>
</dbReference>
<organism evidence="10 11">
    <name type="scientific">Papaver nudicaule</name>
    <name type="common">Iceland poppy</name>
    <dbReference type="NCBI Taxonomy" id="74823"/>
    <lineage>
        <taxon>Eukaryota</taxon>
        <taxon>Viridiplantae</taxon>
        <taxon>Streptophyta</taxon>
        <taxon>Embryophyta</taxon>
        <taxon>Tracheophyta</taxon>
        <taxon>Spermatophyta</taxon>
        <taxon>Magnoliopsida</taxon>
        <taxon>Ranunculales</taxon>
        <taxon>Papaveraceae</taxon>
        <taxon>Papaveroideae</taxon>
        <taxon>Papaver</taxon>
    </lineage>
</organism>
<dbReference type="PROSITE" id="PS50090">
    <property type="entry name" value="MYB_LIKE"/>
    <property type="match status" value="2"/>
</dbReference>
<dbReference type="GO" id="GO:0005634">
    <property type="term" value="C:nucleus"/>
    <property type="evidence" value="ECO:0007669"/>
    <property type="project" value="UniProtKB-SubCell"/>
</dbReference>
<protein>
    <submittedName>
        <fullName evidence="10">Uncharacterized protein</fullName>
    </submittedName>
</protein>
<dbReference type="PROSITE" id="PS51294">
    <property type="entry name" value="HTH_MYB"/>
    <property type="match status" value="2"/>
</dbReference>
<dbReference type="InterPro" id="IPR001005">
    <property type="entry name" value="SANT/Myb"/>
</dbReference>
<feature type="domain" description="Myb-like" evidence="8">
    <location>
        <begin position="64"/>
        <end position="114"/>
    </location>
</feature>
<dbReference type="InterPro" id="IPR017930">
    <property type="entry name" value="Myb_dom"/>
</dbReference>
<evidence type="ECO:0000256" key="3">
    <source>
        <dbReference type="ARBA" id="ARBA00023015"/>
    </source>
</evidence>
<keyword evidence="5" id="KW-0804">Transcription</keyword>
<evidence type="ECO:0000256" key="4">
    <source>
        <dbReference type="ARBA" id="ARBA00023125"/>
    </source>
</evidence>